<dbReference type="EMBL" id="AK368244">
    <property type="protein sequence ID" value="BAJ99447.1"/>
    <property type="molecule type" value="mRNA"/>
</dbReference>
<proteinExistence type="evidence at transcript level"/>
<organism evidence="1">
    <name type="scientific">Hordeum vulgare subsp. vulgare</name>
    <name type="common">Domesticated barley</name>
    <dbReference type="NCBI Taxonomy" id="112509"/>
    <lineage>
        <taxon>Eukaryota</taxon>
        <taxon>Viridiplantae</taxon>
        <taxon>Streptophyta</taxon>
        <taxon>Embryophyta</taxon>
        <taxon>Tracheophyta</taxon>
        <taxon>Spermatophyta</taxon>
        <taxon>Magnoliopsida</taxon>
        <taxon>Liliopsida</taxon>
        <taxon>Poales</taxon>
        <taxon>Poaceae</taxon>
        <taxon>BOP clade</taxon>
        <taxon>Pooideae</taxon>
        <taxon>Triticodae</taxon>
        <taxon>Triticeae</taxon>
        <taxon>Hordeinae</taxon>
        <taxon>Hordeum</taxon>
    </lineage>
</organism>
<protein>
    <submittedName>
        <fullName evidence="1">Predicted protein</fullName>
    </submittedName>
</protein>
<evidence type="ECO:0000313" key="1">
    <source>
        <dbReference type="EMBL" id="BAJ99447.1"/>
    </source>
</evidence>
<reference evidence="1" key="1">
    <citation type="journal article" date="2011" name="Plant Physiol.">
        <title>Comprehensive sequence analysis of 24,783 barley full-length cDNAs derived from 12 clone libraries.</title>
        <authorList>
            <person name="Matsumoto T."/>
            <person name="Tanaka T."/>
            <person name="Sakai H."/>
            <person name="Amano N."/>
            <person name="Kanamori H."/>
            <person name="Kurita K."/>
            <person name="Kikuta A."/>
            <person name="Kamiya K."/>
            <person name="Yamamoto M."/>
            <person name="Ikawa H."/>
            <person name="Fujii N."/>
            <person name="Hori K."/>
            <person name="Itoh T."/>
            <person name="Sato K."/>
        </authorList>
    </citation>
    <scope>NUCLEOTIDE SEQUENCE</scope>
    <source>
        <tissue evidence="1">Shoot and root</tissue>
    </source>
</reference>
<name>F2DWH6_HORVV</name>
<dbReference type="AlphaFoldDB" id="F2DWH6"/>
<accession>F2DWH6</accession>
<sequence length="64" mass="7272">MNCFTKHHHLLHVSCYCQTYQVPPFGKENTTLVLLYDLTNIFVDIVVCGVGVLCIKTLQFACTH</sequence>